<keyword evidence="2" id="KW-1185">Reference proteome</keyword>
<reference evidence="1 2" key="1">
    <citation type="journal article" date="2015" name="Sci. Rep.">
        <title>The power of single molecule real-time sequencing technology in the de novo assembly of a eukaryotic genome.</title>
        <authorList>
            <person name="Sakai H."/>
            <person name="Naito K."/>
            <person name="Ogiso-Tanaka E."/>
            <person name="Takahashi Y."/>
            <person name="Iseki K."/>
            <person name="Muto C."/>
            <person name="Satou K."/>
            <person name="Teruya K."/>
            <person name="Shiroma A."/>
            <person name="Shimoji M."/>
            <person name="Hirano T."/>
            <person name="Itoh T."/>
            <person name="Kaga A."/>
            <person name="Tomooka N."/>
        </authorList>
    </citation>
    <scope>NUCLEOTIDE SEQUENCE [LARGE SCALE GENOMIC DNA]</scope>
    <source>
        <strain evidence="2">cv. Shumari</strain>
    </source>
</reference>
<accession>A0A0S3RJG8</accession>
<dbReference type="AlphaFoldDB" id="A0A0S3RJG8"/>
<dbReference type="Proteomes" id="UP000291084">
    <property type="component" value="Chromosome 3"/>
</dbReference>
<dbReference type="EMBL" id="AP015036">
    <property type="protein sequence ID" value="BAT80714.1"/>
    <property type="molecule type" value="Genomic_DNA"/>
</dbReference>
<organism evidence="1 2">
    <name type="scientific">Vigna angularis var. angularis</name>
    <dbReference type="NCBI Taxonomy" id="157739"/>
    <lineage>
        <taxon>Eukaryota</taxon>
        <taxon>Viridiplantae</taxon>
        <taxon>Streptophyta</taxon>
        <taxon>Embryophyta</taxon>
        <taxon>Tracheophyta</taxon>
        <taxon>Spermatophyta</taxon>
        <taxon>Magnoliopsida</taxon>
        <taxon>eudicotyledons</taxon>
        <taxon>Gunneridae</taxon>
        <taxon>Pentapetalae</taxon>
        <taxon>rosids</taxon>
        <taxon>fabids</taxon>
        <taxon>Fabales</taxon>
        <taxon>Fabaceae</taxon>
        <taxon>Papilionoideae</taxon>
        <taxon>50 kb inversion clade</taxon>
        <taxon>NPAAA clade</taxon>
        <taxon>indigoferoid/millettioid clade</taxon>
        <taxon>Phaseoleae</taxon>
        <taxon>Vigna</taxon>
    </lineage>
</organism>
<gene>
    <name evidence="1" type="primary">Vigan.03G031200</name>
    <name evidence="1" type="ORF">VIGAN_03031200</name>
</gene>
<evidence type="ECO:0000313" key="2">
    <source>
        <dbReference type="Proteomes" id="UP000291084"/>
    </source>
</evidence>
<proteinExistence type="predicted"/>
<evidence type="ECO:0000313" key="1">
    <source>
        <dbReference type="EMBL" id="BAT80714.1"/>
    </source>
</evidence>
<protein>
    <submittedName>
        <fullName evidence="1">Uncharacterized protein</fullName>
    </submittedName>
</protein>
<sequence length="112" mass="12865">MSTYTTLPLPKTCNIQLEECVAIKSFVSPYFSLHDPWKSLLHEPWKTLKIEDVSMEVVVASSKENSKIVTRWNRMQFILEPATLMVMTTHEGGTGYCHWNQIHSFLEPLLGP</sequence>
<name>A0A0S3RJG8_PHAAN</name>